<protein>
    <recommendedName>
        <fullName evidence="3">Phosphoadenosine phosphosulfate reductase family protein</fullName>
    </recommendedName>
</protein>
<evidence type="ECO:0008006" key="3">
    <source>
        <dbReference type="Google" id="ProtNLM"/>
    </source>
</evidence>
<proteinExistence type="predicted"/>
<name>A0A1I0LW69_9ACTN</name>
<dbReference type="Gene3D" id="3.40.50.620">
    <property type="entry name" value="HUPs"/>
    <property type="match status" value="1"/>
</dbReference>
<dbReference type="RefSeq" id="WP_091094007.1">
    <property type="nucleotide sequence ID" value="NZ_FOHX01000027.1"/>
</dbReference>
<accession>A0A1I0LW69</accession>
<dbReference type="Proteomes" id="UP000199361">
    <property type="component" value="Unassembled WGS sequence"/>
</dbReference>
<dbReference type="AlphaFoldDB" id="A0A1I0LW69"/>
<sequence>MTRHVIQMSGGLGSFWAAKRVAERHGTADMTLLFADTTVEDPDLYRFLADAVAHLDVPLVTVKDGRTPFEVFHDEHFLGNSRLAPCTKRLKQKPCRAWLEEHCGPADTVLYVGIDYFERRRCPGVVKGWAPWRVEFPLCDKPHWDKKRMIAECAKLKLEPPRPYADGYEHCNCGGVCVRAGQAQWKLTLRLHPDRYAQAERQEQEFREMFGKDVAILTETRNGVKRPLTLAELRRRAEAETVQQPLFTAAQAIWNREVTA</sequence>
<dbReference type="SUPFAM" id="SSF52402">
    <property type="entry name" value="Adenine nucleotide alpha hydrolases-like"/>
    <property type="match status" value="1"/>
</dbReference>
<evidence type="ECO:0000313" key="2">
    <source>
        <dbReference type="Proteomes" id="UP000199361"/>
    </source>
</evidence>
<gene>
    <name evidence="1" type="ORF">SAMN05421811_12733</name>
</gene>
<dbReference type="EMBL" id="FOHX01000027">
    <property type="protein sequence ID" value="SEU46435.1"/>
    <property type="molecule type" value="Genomic_DNA"/>
</dbReference>
<evidence type="ECO:0000313" key="1">
    <source>
        <dbReference type="EMBL" id="SEU46435.1"/>
    </source>
</evidence>
<dbReference type="STRING" id="568860.SAMN05421811_12733"/>
<reference evidence="1 2" key="1">
    <citation type="submission" date="2016-10" db="EMBL/GenBank/DDBJ databases">
        <authorList>
            <person name="de Groot N.N."/>
        </authorList>
    </citation>
    <scope>NUCLEOTIDE SEQUENCE [LARGE SCALE GENOMIC DNA]</scope>
    <source>
        <strain evidence="1 2">CGMCC 4.5598</strain>
    </source>
</reference>
<dbReference type="OrthoDB" id="1032766at2"/>
<organism evidence="1 2">
    <name type="scientific">Nonomuraea wenchangensis</name>
    <dbReference type="NCBI Taxonomy" id="568860"/>
    <lineage>
        <taxon>Bacteria</taxon>
        <taxon>Bacillati</taxon>
        <taxon>Actinomycetota</taxon>
        <taxon>Actinomycetes</taxon>
        <taxon>Streptosporangiales</taxon>
        <taxon>Streptosporangiaceae</taxon>
        <taxon>Nonomuraea</taxon>
    </lineage>
</organism>
<keyword evidence="2" id="KW-1185">Reference proteome</keyword>
<dbReference type="InterPro" id="IPR014729">
    <property type="entry name" value="Rossmann-like_a/b/a_fold"/>
</dbReference>